<feature type="domain" description="Lantibiotic dehydratase N-terminal" evidence="2">
    <location>
        <begin position="54"/>
        <end position="722"/>
    </location>
</feature>
<dbReference type="InterPro" id="IPR023809">
    <property type="entry name" value="Thiopep_bacteriocin_synth_dom"/>
</dbReference>
<proteinExistence type="predicted"/>
<dbReference type="OrthoDB" id="1273722at2"/>
<dbReference type="NCBIfam" id="TIGR03891">
    <property type="entry name" value="thiopep_ocin"/>
    <property type="match status" value="1"/>
</dbReference>
<dbReference type="Pfam" id="PF14028">
    <property type="entry name" value="Lant_dehydr_C"/>
    <property type="match status" value="1"/>
</dbReference>
<dbReference type="InterPro" id="IPR006827">
    <property type="entry name" value="Lant_deHydtase_N"/>
</dbReference>
<comment type="caution">
    <text evidence="4">The sequence shown here is derived from an EMBL/GenBank/DDBJ whole genome shotgun (WGS) entry which is preliminary data.</text>
</comment>
<keyword evidence="5" id="KW-1185">Reference proteome</keyword>
<evidence type="ECO:0000256" key="1">
    <source>
        <dbReference type="SAM" id="MobiDB-lite"/>
    </source>
</evidence>
<dbReference type="Proteomes" id="UP000270343">
    <property type="component" value="Unassembled WGS sequence"/>
</dbReference>
<dbReference type="EMBL" id="RBAM01000034">
    <property type="protein sequence ID" value="RKN60025.1"/>
    <property type="molecule type" value="Genomic_DNA"/>
</dbReference>
<accession>A0A3B0AGN6</accession>
<protein>
    <recommendedName>
        <fullName evidence="6">Lantibiotic dehydratase</fullName>
    </recommendedName>
</protein>
<evidence type="ECO:0008006" key="6">
    <source>
        <dbReference type="Google" id="ProtNLM"/>
    </source>
</evidence>
<evidence type="ECO:0000313" key="5">
    <source>
        <dbReference type="Proteomes" id="UP000270343"/>
    </source>
</evidence>
<gene>
    <name evidence="4" type="ORF">D7231_33655</name>
</gene>
<reference evidence="4 5" key="1">
    <citation type="journal article" date="2015" name="Antonie Van Leeuwenhoek">
        <title>Streptomyces klenkii sp. nov., isolated from deep marine sediment.</title>
        <authorList>
            <person name="Veyisoglu A."/>
            <person name="Sahin N."/>
        </authorList>
    </citation>
    <scope>NUCLEOTIDE SEQUENCE [LARGE SCALE GENOMIC DNA]</scope>
    <source>
        <strain evidence="4 5">KCTC 29202</strain>
    </source>
</reference>
<dbReference type="Pfam" id="PF04738">
    <property type="entry name" value="Lant_dehydr_N"/>
    <property type="match status" value="1"/>
</dbReference>
<sequence>MRSANETNGGYACADVVLLRAAIRPVDTDPDTDPDPAPAPAPAGTPSLPRAAADGLLREAVALASPSLSAVLDRAAAGAPLTAKEERRAERALARYALRMSERATPFGLMAGVATAGFARRPQFRWGEQHTKAVRADMGWLTSVVSRLEEDPGVLAALRVTVNDLCTVRGDRLVLGFVPVPEDAPLRRPAVQEITVRRTAAVRRALELARTPVPWPELVRRMKEDFPAVAGDTVRAMLTELVRRGVLLTELHPPMDDSDPLAHVLGLAARAGEGLSVRSRDVLRNLALVERELADYASRAPGRGRAALAAAEARMRRAHPAERLVQTDLRLDVTARLPEAVRAEAERTAGVLATLAAARPGPRHLRAYHVRFLERYGTGRAVTLSELLDAERGLGVPEEYRAPAASRALPGAECLDDRDRLLLAWAQEAAAAGERELVLDDARVARLTGAGRPSRGDRGAAEGTRFAPPASFDLVAEVRAASLEAMAEGRFRLLVGAVSAVAGAVAGRFAPALGEEARRFGEVLRSVPTRDPGAVRAQLAFRTLSGRAANVGRVPRWTDHAITVAAFTDRASRYALGLEDLAVVATTDRLALVSAALGVEVVPTMPSMLSLRGNVPGTARFLAELPRSGESALPAWDWGAAAALPYLPRVRSGRSVLSPARWYPADPDLPAAAGDPATGPAEWRRLFTAWRERADVPDRVTAVHGDQCLTLDLTSDAHLELLRHEWRRRPTAHLREAPEGEEYGSGWSAGHRTEIAFPMVRTAAPDTAREPLAAPPRRRAATAHHPGSRWLYAKLFCSPERHDEILTSHLPGLLGGSGTRWFYLRYADPDPHLRLRFHGEPADLGGRLLPRLGEWAARLTDQGLCGRLALDTYDPELERYGGPSAMAAAEAAFDADSRACLEQLALLRAGTLSLDARLLAAANYIDLHHRFLGRPDGALRLLDDDARGHDDAPTALREPARRLLDADGRWQALDRHPGGAELLRIWDRRATAVAAYGQRLRDLPPAERWGGEERRALASLLHMHHNRLAGIDRTAERQSLALARAALRAHLGRVKAGA</sequence>
<dbReference type="RefSeq" id="WP_120759996.1">
    <property type="nucleotide sequence ID" value="NZ_RBAM01000034.1"/>
</dbReference>
<evidence type="ECO:0000313" key="4">
    <source>
        <dbReference type="EMBL" id="RKN60025.1"/>
    </source>
</evidence>
<evidence type="ECO:0000259" key="3">
    <source>
        <dbReference type="Pfam" id="PF14028"/>
    </source>
</evidence>
<feature type="region of interest" description="Disordered" evidence="1">
    <location>
        <begin position="26"/>
        <end position="50"/>
    </location>
</feature>
<feature type="domain" description="Thiopeptide-type bacteriocin biosynthesis" evidence="3">
    <location>
        <begin position="790"/>
        <end position="1046"/>
    </location>
</feature>
<name>A0A3B0AGN6_9ACTN</name>
<dbReference type="AlphaFoldDB" id="A0A3B0AGN6"/>
<evidence type="ECO:0000259" key="2">
    <source>
        <dbReference type="Pfam" id="PF04738"/>
    </source>
</evidence>
<organism evidence="4 5">
    <name type="scientific">Streptomyces klenkii</name>
    <dbReference type="NCBI Taxonomy" id="1420899"/>
    <lineage>
        <taxon>Bacteria</taxon>
        <taxon>Bacillati</taxon>
        <taxon>Actinomycetota</taxon>
        <taxon>Actinomycetes</taxon>
        <taxon>Kitasatosporales</taxon>
        <taxon>Streptomycetaceae</taxon>
        <taxon>Streptomyces</taxon>
    </lineage>
</organism>